<keyword evidence="8" id="KW-1185">Reference proteome</keyword>
<dbReference type="PROSITE" id="PS01099">
    <property type="entry name" value="COMPLEX1_24K"/>
    <property type="match status" value="1"/>
</dbReference>
<protein>
    <submittedName>
        <fullName evidence="7">NADH-quinone oxidoreductase subunit NuoE</fullName>
        <ecNumber evidence="7">1.6.5.11</ecNumber>
    </submittedName>
</protein>
<dbReference type="InterPro" id="IPR002023">
    <property type="entry name" value="NuoE-like"/>
</dbReference>
<evidence type="ECO:0000313" key="7">
    <source>
        <dbReference type="EMBL" id="UOO87857.1"/>
    </source>
</evidence>
<dbReference type="Gene3D" id="3.40.30.10">
    <property type="entry name" value="Glutaredoxin"/>
    <property type="match status" value="1"/>
</dbReference>
<dbReference type="RefSeq" id="WP_058356702.1">
    <property type="nucleotide sequence ID" value="NZ_CABKVG010000009.1"/>
</dbReference>
<dbReference type="Proteomes" id="UP000832011">
    <property type="component" value="Chromosome"/>
</dbReference>
<dbReference type="Pfam" id="PF01257">
    <property type="entry name" value="2Fe-2S_thioredx"/>
    <property type="match status" value="1"/>
</dbReference>
<organism evidence="7 8">
    <name type="scientific">Vitreoscilla massiliensis</name>
    <dbReference type="NCBI Taxonomy" id="1689272"/>
    <lineage>
        <taxon>Bacteria</taxon>
        <taxon>Pseudomonadati</taxon>
        <taxon>Pseudomonadota</taxon>
        <taxon>Betaproteobacteria</taxon>
        <taxon>Neisseriales</taxon>
        <taxon>Neisseriaceae</taxon>
        <taxon>Vitreoscilla</taxon>
    </lineage>
</organism>
<dbReference type="InterPro" id="IPR036249">
    <property type="entry name" value="Thioredoxin-like_sf"/>
</dbReference>
<dbReference type="Gene3D" id="1.10.10.1590">
    <property type="entry name" value="NADH-quinone oxidoreductase subunit E"/>
    <property type="match status" value="1"/>
</dbReference>
<evidence type="ECO:0000256" key="4">
    <source>
        <dbReference type="ARBA" id="ARBA00023004"/>
    </source>
</evidence>
<evidence type="ECO:0000256" key="2">
    <source>
        <dbReference type="ARBA" id="ARBA00022714"/>
    </source>
</evidence>
<comment type="cofactor">
    <cofactor evidence="6">
        <name>[2Fe-2S] cluster</name>
        <dbReference type="ChEBI" id="CHEBI:190135"/>
    </cofactor>
</comment>
<keyword evidence="2" id="KW-0001">2Fe-2S</keyword>
<dbReference type="InterPro" id="IPR041921">
    <property type="entry name" value="NuoE_N"/>
</dbReference>
<keyword evidence="5" id="KW-0411">Iron-sulfur</keyword>
<evidence type="ECO:0000256" key="5">
    <source>
        <dbReference type="ARBA" id="ARBA00023014"/>
    </source>
</evidence>
<gene>
    <name evidence="7" type="primary">nuoE</name>
    <name evidence="7" type="ORF">LVJ82_10165</name>
</gene>
<comment type="similarity">
    <text evidence="1">Belongs to the complex I 24 kDa subunit family.</text>
</comment>
<reference evidence="7 8" key="1">
    <citation type="journal article" date="2022" name="Res Sq">
        <title>Evolution of multicellular longitudinally dividing oral cavity symbionts (Neisseriaceae).</title>
        <authorList>
            <person name="Nyongesa S."/>
            <person name="Weber P."/>
            <person name="Bernet E."/>
            <person name="Pullido F."/>
            <person name="Nieckarz M."/>
            <person name="Delaby M."/>
            <person name="Nieves C."/>
            <person name="Viehboeck T."/>
            <person name="Krause N."/>
            <person name="Rivera-Millot A."/>
            <person name="Nakamura A."/>
            <person name="Vischer N."/>
            <person name="VanNieuwenhze M."/>
            <person name="Brun Y."/>
            <person name="Cava F."/>
            <person name="Bulgheresi S."/>
            <person name="Veyrier F."/>
        </authorList>
    </citation>
    <scope>NUCLEOTIDE SEQUENCE [LARGE SCALE GENOMIC DNA]</scope>
    <source>
        <strain evidence="7 8">SN4</strain>
    </source>
</reference>
<dbReference type="InterPro" id="IPR042128">
    <property type="entry name" value="NuoE_dom"/>
</dbReference>
<dbReference type="PANTHER" id="PTHR10371:SF3">
    <property type="entry name" value="NADH DEHYDROGENASE [UBIQUINONE] FLAVOPROTEIN 2, MITOCHONDRIAL"/>
    <property type="match status" value="1"/>
</dbReference>
<dbReference type="PIRSF" id="PIRSF000216">
    <property type="entry name" value="NADH_DH_24kDa"/>
    <property type="match status" value="1"/>
</dbReference>
<evidence type="ECO:0000256" key="3">
    <source>
        <dbReference type="ARBA" id="ARBA00022723"/>
    </source>
</evidence>
<proteinExistence type="inferred from homology"/>
<accession>A0ABY4DX22</accession>
<name>A0ABY4DX22_9NEIS</name>
<evidence type="ECO:0000256" key="1">
    <source>
        <dbReference type="ARBA" id="ARBA00010643"/>
    </source>
</evidence>
<dbReference type="EMBL" id="CP091511">
    <property type="protein sequence ID" value="UOO87857.1"/>
    <property type="molecule type" value="Genomic_DNA"/>
</dbReference>
<keyword evidence="3" id="KW-0479">Metal-binding</keyword>
<dbReference type="SUPFAM" id="SSF52833">
    <property type="entry name" value="Thioredoxin-like"/>
    <property type="match status" value="1"/>
</dbReference>
<dbReference type="EC" id="1.6.5.11" evidence="7"/>
<dbReference type="CDD" id="cd03064">
    <property type="entry name" value="TRX_Fd_NuoE"/>
    <property type="match status" value="1"/>
</dbReference>
<sequence length="159" mass="17354">MLSAESLKQIDRELAKYPKEQNRSAIMGALRIAQVELGYLSVETINYVAEYVGIPAAQALEVATFYNMYDLHPVGTHKITVCTNLPCALRGGMAAGEYLKEKLGIGFGETTKDGKFTLVEGECMGACGDAPVLILNNYKMCSFMTKEAIDQKLAEWSAS</sequence>
<dbReference type="NCBIfam" id="TIGR01958">
    <property type="entry name" value="nuoE_fam"/>
    <property type="match status" value="1"/>
</dbReference>
<dbReference type="PANTHER" id="PTHR10371">
    <property type="entry name" value="NADH DEHYDROGENASE UBIQUINONE FLAVOPROTEIN 2, MITOCHONDRIAL"/>
    <property type="match status" value="1"/>
</dbReference>
<keyword evidence="4" id="KW-0408">Iron</keyword>
<dbReference type="GO" id="GO:0016491">
    <property type="term" value="F:oxidoreductase activity"/>
    <property type="evidence" value="ECO:0007669"/>
    <property type="project" value="UniProtKB-KW"/>
</dbReference>
<evidence type="ECO:0000256" key="6">
    <source>
        <dbReference type="ARBA" id="ARBA00034078"/>
    </source>
</evidence>
<keyword evidence="7" id="KW-0560">Oxidoreductase</keyword>
<dbReference type="NCBIfam" id="NF005723">
    <property type="entry name" value="PRK07539.1-3"/>
    <property type="match status" value="1"/>
</dbReference>
<evidence type="ECO:0000313" key="8">
    <source>
        <dbReference type="Proteomes" id="UP000832011"/>
    </source>
</evidence>